<organism evidence="2 3">
    <name type="scientific">Erpetoichthys calabaricus</name>
    <name type="common">Rope fish</name>
    <name type="synonym">Calamoichthys calabaricus</name>
    <dbReference type="NCBI Taxonomy" id="27687"/>
    <lineage>
        <taxon>Eukaryota</taxon>
        <taxon>Metazoa</taxon>
        <taxon>Chordata</taxon>
        <taxon>Craniata</taxon>
        <taxon>Vertebrata</taxon>
        <taxon>Euteleostomi</taxon>
        <taxon>Actinopterygii</taxon>
        <taxon>Polypteriformes</taxon>
        <taxon>Polypteridae</taxon>
        <taxon>Erpetoichthys</taxon>
    </lineage>
</organism>
<evidence type="ECO:0000313" key="3">
    <source>
        <dbReference type="Proteomes" id="UP000694620"/>
    </source>
</evidence>
<proteinExistence type="predicted"/>
<accession>A0A8C4S2M1</accession>
<feature type="transmembrane region" description="Helical" evidence="1">
    <location>
        <begin position="21"/>
        <end position="46"/>
    </location>
</feature>
<keyword evidence="1" id="KW-0812">Transmembrane</keyword>
<protein>
    <submittedName>
        <fullName evidence="2">Uncharacterized protein</fullName>
    </submittedName>
</protein>
<reference evidence="2" key="2">
    <citation type="submission" date="2025-08" db="UniProtKB">
        <authorList>
            <consortium name="Ensembl"/>
        </authorList>
    </citation>
    <scope>IDENTIFICATION</scope>
</reference>
<evidence type="ECO:0000313" key="2">
    <source>
        <dbReference type="Ensembl" id="ENSECRP00000010451.1"/>
    </source>
</evidence>
<dbReference type="AlphaFoldDB" id="A0A8C4S2M1"/>
<reference evidence="2" key="1">
    <citation type="submission" date="2021-06" db="EMBL/GenBank/DDBJ databases">
        <authorList>
            <consortium name="Wellcome Sanger Institute Data Sharing"/>
        </authorList>
    </citation>
    <scope>NUCLEOTIDE SEQUENCE [LARGE SCALE GENOMIC DNA]</scope>
</reference>
<name>A0A8C4S2M1_ERPCA</name>
<dbReference type="Proteomes" id="UP000694620">
    <property type="component" value="Chromosome 2"/>
</dbReference>
<keyword evidence="1" id="KW-0472">Membrane</keyword>
<evidence type="ECO:0000256" key="1">
    <source>
        <dbReference type="SAM" id="Phobius"/>
    </source>
</evidence>
<keyword evidence="3" id="KW-1185">Reference proteome</keyword>
<keyword evidence="1" id="KW-1133">Transmembrane helix</keyword>
<reference evidence="2" key="3">
    <citation type="submission" date="2025-09" db="UniProtKB">
        <authorList>
            <consortium name="Ensembl"/>
        </authorList>
    </citation>
    <scope>IDENTIFICATION</scope>
</reference>
<dbReference type="Ensembl" id="ENSECRT00000010627.1">
    <property type="protein sequence ID" value="ENSECRP00000010451.1"/>
    <property type="gene ID" value="ENSECRG00000006958.1"/>
</dbReference>
<sequence length="85" mass="10159">MKREKSCDCNRSQILHNALETAVCGMLHLACTSFVAFRSFIVNWLYCYYYFFFSDTFQQYEKNHYNCTVKCLGTLILYINFNSEF</sequence>